<keyword evidence="2" id="KW-0695">RNA-directed DNA polymerase</keyword>
<evidence type="ECO:0000313" key="3">
    <source>
        <dbReference type="Proteomes" id="UP001342826"/>
    </source>
</evidence>
<dbReference type="Pfam" id="PF00078">
    <property type="entry name" value="RVT_1"/>
    <property type="match status" value="1"/>
</dbReference>
<dbReference type="InterPro" id="IPR051083">
    <property type="entry name" value="GrpII_Intron_Splice-Mob/Def"/>
</dbReference>
<dbReference type="CDD" id="cd00085">
    <property type="entry name" value="HNHc"/>
    <property type="match status" value="1"/>
</dbReference>
<keyword evidence="3" id="KW-1185">Reference proteome</keyword>
<dbReference type="PANTHER" id="PTHR34047:SF8">
    <property type="entry name" value="PROTEIN YKFC"/>
    <property type="match status" value="1"/>
</dbReference>
<dbReference type="NCBIfam" id="TIGR04416">
    <property type="entry name" value="group_II_RT_mat"/>
    <property type="match status" value="1"/>
</dbReference>
<dbReference type="InterPro" id="IPR030931">
    <property type="entry name" value="Group_II_RT_mat"/>
</dbReference>
<dbReference type="CDD" id="cd01651">
    <property type="entry name" value="RT_G2_intron"/>
    <property type="match status" value="1"/>
</dbReference>
<dbReference type="Proteomes" id="UP001342826">
    <property type="component" value="Unassembled WGS sequence"/>
</dbReference>
<keyword evidence="2" id="KW-0548">Nucleotidyltransferase</keyword>
<dbReference type="Gene3D" id="1.10.30.50">
    <property type="match status" value="1"/>
</dbReference>
<dbReference type="SUPFAM" id="SSF56672">
    <property type="entry name" value="DNA/RNA polymerases"/>
    <property type="match status" value="1"/>
</dbReference>
<reference evidence="2 3" key="1">
    <citation type="submission" date="2023-03" db="EMBL/GenBank/DDBJ databases">
        <title>Bacillus Genome Sequencing.</title>
        <authorList>
            <person name="Dunlap C."/>
        </authorList>
    </citation>
    <scope>NUCLEOTIDE SEQUENCE [LARGE SCALE GENOMIC DNA]</scope>
    <source>
        <strain evidence="2 3">NRS-1717</strain>
    </source>
</reference>
<accession>A0ABU6NT30</accession>
<evidence type="ECO:0000259" key="1">
    <source>
        <dbReference type="PROSITE" id="PS50878"/>
    </source>
</evidence>
<evidence type="ECO:0000313" key="2">
    <source>
        <dbReference type="EMBL" id="MED4400305.1"/>
    </source>
</evidence>
<protein>
    <submittedName>
        <fullName evidence="2">Group II intron reverse transcriptase/maturase</fullName>
        <ecNumber evidence="2">2.7.7.49</ecNumber>
    </submittedName>
</protein>
<dbReference type="PROSITE" id="PS50878">
    <property type="entry name" value="RT_POL"/>
    <property type="match status" value="1"/>
</dbReference>
<dbReference type="InterPro" id="IPR043502">
    <property type="entry name" value="DNA/RNA_pol_sf"/>
</dbReference>
<dbReference type="InterPro" id="IPR003615">
    <property type="entry name" value="HNH_nuc"/>
</dbReference>
<proteinExistence type="predicted"/>
<name>A0ABU6NT30_9BACI</name>
<dbReference type="EC" id="2.7.7.49" evidence="2"/>
<keyword evidence="2" id="KW-0808">Transferase</keyword>
<dbReference type="InterPro" id="IPR000477">
    <property type="entry name" value="RT_dom"/>
</dbReference>
<dbReference type="EMBL" id="JARTFS010000002">
    <property type="protein sequence ID" value="MED4400305.1"/>
    <property type="molecule type" value="Genomic_DNA"/>
</dbReference>
<sequence>MIQTTLRHWEYYGTTELFSNLYKESMEGKNFNKLYDLIISEENILLAYRTIKSNSGSNTPGTDSFTIGHYKTINRIDFIELIRNKLSNYKPKSVKRVFIPKANGELRSLGIPNMIDRLIQQMFKQILEPICEARFYNHSYGFRPARTTHHAVSRAMSLMNISHYHYCVDIDIKGFFDNVNHTKLMKQLWNIGIRDRKVLAIIMKMLKTPIKGEGVPTKGTPQGGILSPLLSNIVLNELDQWVAGQFEKFKIKEAGKYKQPRQMKYKIMATKTKLKAGFIVRYADDFKIFAKDHKSAWKWYHAVVGYLKNRLGLDISPEKSGVVNLRKRKTEFLGFTLSLIKKGKKFVTKSNIRPKKLKQTKEQAVVHIKTVTKNPTKANCQRFNSFILGIHDYFRIATHIYKDLNRLSYDLRVLMHNRFKKIGNFERPKNPTITYQKRFGNLNRKTWVIGTIHLFPLVAQNHVPPMNFSQETTPFTMKGRERLHKKLYGDVYREVLRLSMDKYSGRSMEYLDNRISRYSMKLGKCEISGIFLFANDVHCHHYKPRSLGGTDEFKNLRIVHKGIHKLVHATKSETIKELLAEFKLDYKQLDKLNRYRKRCKLEAISI</sequence>
<feature type="domain" description="Reverse transcriptase" evidence="1">
    <location>
        <begin position="80"/>
        <end position="337"/>
    </location>
</feature>
<dbReference type="GO" id="GO:0003964">
    <property type="term" value="F:RNA-directed DNA polymerase activity"/>
    <property type="evidence" value="ECO:0007669"/>
    <property type="project" value="UniProtKB-KW"/>
</dbReference>
<gene>
    <name evidence="2" type="primary">ltrA</name>
    <name evidence="2" type="ORF">P9271_02890</name>
</gene>
<comment type="caution">
    <text evidence="2">The sequence shown here is derived from an EMBL/GenBank/DDBJ whole genome shotgun (WGS) entry which is preliminary data.</text>
</comment>
<dbReference type="PANTHER" id="PTHR34047">
    <property type="entry name" value="NUCLEAR INTRON MATURASE 1, MITOCHONDRIAL-RELATED"/>
    <property type="match status" value="1"/>
</dbReference>
<organism evidence="2 3">
    <name type="scientific">Metabacillus fastidiosus</name>
    <dbReference type="NCBI Taxonomy" id="1458"/>
    <lineage>
        <taxon>Bacteria</taxon>
        <taxon>Bacillati</taxon>
        <taxon>Bacillota</taxon>
        <taxon>Bacilli</taxon>
        <taxon>Bacillales</taxon>
        <taxon>Bacillaceae</taxon>
        <taxon>Metabacillus</taxon>
    </lineage>
</organism>